<feature type="domain" description="GST N-terminal" evidence="2">
    <location>
        <begin position="1"/>
        <end position="79"/>
    </location>
</feature>
<dbReference type="Pfam" id="PF13417">
    <property type="entry name" value="GST_N_3"/>
    <property type="match status" value="1"/>
</dbReference>
<dbReference type="InterPro" id="IPR040079">
    <property type="entry name" value="Glutathione_S-Trfase"/>
</dbReference>
<comment type="caution">
    <text evidence="4">The sequence shown here is derived from an EMBL/GenBank/DDBJ whole genome shotgun (WGS) entry which is preliminary data.</text>
</comment>
<dbReference type="Pfam" id="PF00043">
    <property type="entry name" value="GST_C"/>
    <property type="match status" value="1"/>
</dbReference>
<keyword evidence="5" id="KW-1185">Reference proteome</keyword>
<feature type="domain" description="GST C-terminal" evidence="3">
    <location>
        <begin position="88"/>
        <end position="228"/>
    </location>
</feature>
<comment type="subunit">
    <text evidence="1">Homodimer.</text>
</comment>
<dbReference type="SUPFAM" id="SSF52833">
    <property type="entry name" value="Thioredoxin-like"/>
    <property type="match status" value="1"/>
</dbReference>
<dbReference type="PANTHER" id="PTHR43969:SF9">
    <property type="entry name" value="GLUTATHIONE S TRANSFERASE D10, ISOFORM A-RELATED"/>
    <property type="match status" value="1"/>
</dbReference>
<dbReference type="SFLD" id="SFLDG00358">
    <property type="entry name" value="Main_(cytGST)"/>
    <property type="match status" value="1"/>
</dbReference>
<dbReference type="InterPro" id="IPR004045">
    <property type="entry name" value="Glutathione_S-Trfase_N"/>
</dbReference>
<dbReference type="InterPro" id="IPR036249">
    <property type="entry name" value="Thioredoxin-like_sf"/>
</dbReference>
<dbReference type="PROSITE" id="PS50405">
    <property type="entry name" value="GST_CTER"/>
    <property type="match status" value="1"/>
</dbReference>
<dbReference type="PROSITE" id="PS50404">
    <property type="entry name" value="GST_NTER"/>
    <property type="match status" value="1"/>
</dbReference>
<dbReference type="PANTHER" id="PTHR43969">
    <property type="entry name" value="GLUTATHIONE S TRANSFERASE D10, ISOFORM A-RELATED"/>
    <property type="match status" value="1"/>
</dbReference>
<dbReference type="EMBL" id="QJTI01000014">
    <property type="protein sequence ID" value="PYF02094.1"/>
    <property type="molecule type" value="Genomic_DNA"/>
</dbReference>
<dbReference type="RefSeq" id="WP_027279002.1">
    <property type="nucleotide sequence ID" value="NZ_QJTI01000014.1"/>
</dbReference>
<dbReference type="OrthoDB" id="9794721at2"/>
<keyword evidence="4" id="KW-0808">Transferase</keyword>
<dbReference type="SUPFAM" id="SSF47616">
    <property type="entry name" value="GST C-terminal domain-like"/>
    <property type="match status" value="1"/>
</dbReference>
<organism evidence="4 5">
    <name type="scientific">Rhodopseudomonas faecalis</name>
    <dbReference type="NCBI Taxonomy" id="99655"/>
    <lineage>
        <taxon>Bacteria</taxon>
        <taxon>Pseudomonadati</taxon>
        <taxon>Pseudomonadota</taxon>
        <taxon>Alphaproteobacteria</taxon>
        <taxon>Hyphomicrobiales</taxon>
        <taxon>Nitrobacteraceae</taxon>
        <taxon>Rhodopseudomonas</taxon>
    </lineage>
</organism>
<evidence type="ECO:0000259" key="2">
    <source>
        <dbReference type="PROSITE" id="PS50404"/>
    </source>
</evidence>
<name>A0A318TBQ0_9BRAD</name>
<gene>
    <name evidence="4" type="ORF">BJ122_1149</name>
</gene>
<dbReference type="InterPro" id="IPR010987">
    <property type="entry name" value="Glutathione-S-Trfase_C-like"/>
</dbReference>
<reference evidence="4 5" key="1">
    <citation type="submission" date="2018-06" db="EMBL/GenBank/DDBJ databases">
        <title>Genomic Encyclopedia of Archaeal and Bacterial Type Strains, Phase II (KMG-II): from individual species to whole genera.</title>
        <authorList>
            <person name="Goeker M."/>
        </authorList>
    </citation>
    <scope>NUCLEOTIDE SEQUENCE [LARGE SCALE GENOMIC DNA]</scope>
    <source>
        <strain evidence="4 5">JCM 11668</strain>
    </source>
</reference>
<dbReference type="GO" id="GO:0004364">
    <property type="term" value="F:glutathione transferase activity"/>
    <property type="evidence" value="ECO:0007669"/>
    <property type="project" value="TreeGrafter"/>
</dbReference>
<evidence type="ECO:0000313" key="5">
    <source>
        <dbReference type="Proteomes" id="UP000248148"/>
    </source>
</evidence>
<dbReference type="CDD" id="cd00570">
    <property type="entry name" value="GST_N_family"/>
    <property type="match status" value="1"/>
</dbReference>
<accession>A0A318TBQ0</accession>
<dbReference type="SFLD" id="SFLDS00019">
    <property type="entry name" value="Glutathione_Transferase_(cytos"/>
    <property type="match status" value="1"/>
</dbReference>
<dbReference type="Proteomes" id="UP000248148">
    <property type="component" value="Unassembled WGS sequence"/>
</dbReference>
<evidence type="ECO:0000313" key="4">
    <source>
        <dbReference type="EMBL" id="PYF02094.1"/>
    </source>
</evidence>
<dbReference type="Gene3D" id="1.20.1050.10">
    <property type="match status" value="1"/>
</dbReference>
<dbReference type="InterPro" id="IPR004046">
    <property type="entry name" value="GST_C"/>
</dbReference>
<evidence type="ECO:0000256" key="1">
    <source>
        <dbReference type="ARBA" id="ARBA00011738"/>
    </source>
</evidence>
<proteinExistence type="predicted"/>
<dbReference type="Gene3D" id="3.40.30.10">
    <property type="entry name" value="Glutaredoxin"/>
    <property type="match status" value="1"/>
</dbReference>
<dbReference type="InterPro" id="IPR036282">
    <property type="entry name" value="Glutathione-S-Trfase_C_sf"/>
</dbReference>
<dbReference type="CDD" id="cd00299">
    <property type="entry name" value="GST_C_family"/>
    <property type="match status" value="1"/>
</dbReference>
<dbReference type="AlphaFoldDB" id="A0A318TBQ0"/>
<protein>
    <submittedName>
        <fullName evidence="4">Glutathione S-transferase</fullName>
    </submittedName>
</protein>
<sequence length="230" mass="25904">MYTLFHHPFCPLSRFVRLALGEHGLDLRLVEERPWERRTAFLSLNPAGTTPVLIADATPAIPGAGIIAEYLDETHGAAMGDRRLLPSSMDDRIEVRRLMAWFNEKFFEEASGPLVTERIYKRFMSEEDGGGPPSMDVIRAATANVRYHLAYIGWLARTRNYLAGDLITYADLAAAAHLSAIDYLGDVPWSEDEAAKAWYQRVKSRPSFRPLLSEWLAGVPASRTYVDLDF</sequence>
<evidence type="ECO:0000259" key="3">
    <source>
        <dbReference type="PROSITE" id="PS50405"/>
    </source>
</evidence>
<dbReference type="GO" id="GO:0006749">
    <property type="term" value="P:glutathione metabolic process"/>
    <property type="evidence" value="ECO:0007669"/>
    <property type="project" value="TreeGrafter"/>
</dbReference>